<dbReference type="OrthoDB" id="2015260at2759"/>
<keyword evidence="4" id="KW-1185">Reference proteome</keyword>
<dbReference type="AlphaFoldDB" id="A0A811MKA5"/>
<organism evidence="3 4">
    <name type="scientific">Miscanthus lutarioriparius</name>
    <dbReference type="NCBI Taxonomy" id="422564"/>
    <lineage>
        <taxon>Eukaryota</taxon>
        <taxon>Viridiplantae</taxon>
        <taxon>Streptophyta</taxon>
        <taxon>Embryophyta</taxon>
        <taxon>Tracheophyta</taxon>
        <taxon>Spermatophyta</taxon>
        <taxon>Magnoliopsida</taxon>
        <taxon>Liliopsida</taxon>
        <taxon>Poales</taxon>
        <taxon>Poaceae</taxon>
        <taxon>PACMAD clade</taxon>
        <taxon>Panicoideae</taxon>
        <taxon>Andropogonodae</taxon>
        <taxon>Andropogoneae</taxon>
        <taxon>Saccharinae</taxon>
        <taxon>Miscanthus</taxon>
    </lineage>
</organism>
<evidence type="ECO:0000259" key="2">
    <source>
        <dbReference type="PROSITE" id="PS51485"/>
    </source>
</evidence>
<dbReference type="GO" id="GO:0009055">
    <property type="term" value="F:electron transfer activity"/>
    <property type="evidence" value="ECO:0007669"/>
    <property type="project" value="InterPro"/>
</dbReference>
<evidence type="ECO:0000256" key="1">
    <source>
        <dbReference type="SAM" id="SignalP"/>
    </source>
</evidence>
<keyword evidence="1" id="KW-0732">Signal</keyword>
<comment type="caution">
    <text evidence="3">The sequence shown here is derived from an EMBL/GenBank/DDBJ whole genome shotgun (WGS) entry which is preliminary data.</text>
</comment>
<dbReference type="PANTHER" id="PTHR33021:SF288">
    <property type="entry name" value="OS03G0648500 PROTEIN"/>
    <property type="match status" value="1"/>
</dbReference>
<dbReference type="Pfam" id="PF02298">
    <property type="entry name" value="Cu_bind_like"/>
    <property type="match status" value="1"/>
</dbReference>
<dbReference type="Gene3D" id="2.60.40.420">
    <property type="entry name" value="Cupredoxins - blue copper proteins"/>
    <property type="match status" value="1"/>
</dbReference>
<dbReference type="PANTHER" id="PTHR33021">
    <property type="entry name" value="BLUE COPPER PROTEIN"/>
    <property type="match status" value="1"/>
</dbReference>
<dbReference type="EMBL" id="CAJGYO010000001">
    <property type="protein sequence ID" value="CAD6205973.1"/>
    <property type="molecule type" value="Genomic_DNA"/>
</dbReference>
<dbReference type="GO" id="GO:0005886">
    <property type="term" value="C:plasma membrane"/>
    <property type="evidence" value="ECO:0007669"/>
    <property type="project" value="TreeGrafter"/>
</dbReference>
<reference evidence="3" key="1">
    <citation type="submission" date="2020-10" db="EMBL/GenBank/DDBJ databases">
        <authorList>
            <person name="Han B."/>
            <person name="Lu T."/>
            <person name="Zhao Q."/>
            <person name="Huang X."/>
            <person name="Zhao Y."/>
        </authorList>
    </citation>
    <scope>NUCLEOTIDE SEQUENCE</scope>
</reference>
<name>A0A811MKA5_9POAL</name>
<feature type="signal peptide" evidence="1">
    <location>
        <begin position="1"/>
        <end position="28"/>
    </location>
</feature>
<evidence type="ECO:0000313" key="3">
    <source>
        <dbReference type="EMBL" id="CAD6205973.1"/>
    </source>
</evidence>
<dbReference type="InterPro" id="IPR039391">
    <property type="entry name" value="Phytocyanin-like"/>
</dbReference>
<dbReference type="PROSITE" id="PS51485">
    <property type="entry name" value="PHYTOCYANIN"/>
    <property type="match status" value="1"/>
</dbReference>
<gene>
    <name evidence="3" type="ORF">NCGR_LOCUS3739</name>
</gene>
<evidence type="ECO:0000313" key="4">
    <source>
        <dbReference type="Proteomes" id="UP000604825"/>
    </source>
</evidence>
<feature type="domain" description="Phytocyanin" evidence="2">
    <location>
        <begin position="29"/>
        <end position="131"/>
    </location>
</feature>
<protein>
    <recommendedName>
        <fullName evidence="2">Phytocyanin domain-containing protein</fullName>
    </recommendedName>
</protein>
<dbReference type="InterPro" id="IPR008972">
    <property type="entry name" value="Cupredoxin"/>
</dbReference>
<sequence length="132" mass="14582">MGTLGAAAMATLLTAVLLTVHVPPPAVATDHVVGGSMWSIPLRDDMYLAWSYNTTFYAGDKPTTSVPDRVLRRGAGVEEYEDCTANDPYNINNFRVPPAVVPLDYKSMRYYVCSVGNYCKLGMKFRVTIQPR</sequence>
<feature type="chain" id="PRO_5032756386" description="Phytocyanin domain-containing protein" evidence="1">
    <location>
        <begin position="29"/>
        <end position="132"/>
    </location>
</feature>
<proteinExistence type="predicted"/>
<dbReference type="InterPro" id="IPR003245">
    <property type="entry name" value="Phytocyanin_dom"/>
</dbReference>
<dbReference type="Proteomes" id="UP000604825">
    <property type="component" value="Unassembled WGS sequence"/>
</dbReference>
<accession>A0A811MKA5</accession>
<dbReference type="SUPFAM" id="SSF49503">
    <property type="entry name" value="Cupredoxins"/>
    <property type="match status" value="1"/>
</dbReference>